<evidence type="ECO:0000256" key="2">
    <source>
        <dbReference type="ARBA" id="ARBA00022741"/>
    </source>
</evidence>
<evidence type="ECO:0000313" key="6">
    <source>
        <dbReference type="Proteomes" id="UP000218831"/>
    </source>
</evidence>
<protein>
    <recommendedName>
        <fullName evidence="4">ABC transporter domain-containing protein</fullName>
    </recommendedName>
</protein>
<dbReference type="InterPro" id="IPR003593">
    <property type="entry name" value="AAA+_ATPase"/>
</dbReference>
<dbReference type="AlphaFoldDB" id="A0A2A2G7J3"/>
<keyword evidence="3" id="KW-0067">ATP-binding</keyword>
<name>A0A2A2G7J3_9BACT</name>
<evidence type="ECO:0000259" key="4">
    <source>
        <dbReference type="PROSITE" id="PS50893"/>
    </source>
</evidence>
<dbReference type="GO" id="GO:0016887">
    <property type="term" value="F:ATP hydrolysis activity"/>
    <property type="evidence" value="ECO:0007669"/>
    <property type="project" value="InterPro"/>
</dbReference>
<organism evidence="5 6">
    <name type="scientific">Fodinibius salipaludis</name>
    <dbReference type="NCBI Taxonomy" id="2032627"/>
    <lineage>
        <taxon>Bacteria</taxon>
        <taxon>Pseudomonadati</taxon>
        <taxon>Balneolota</taxon>
        <taxon>Balneolia</taxon>
        <taxon>Balneolales</taxon>
        <taxon>Balneolaceae</taxon>
        <taxon>Fodinibius</taxon>
    </lineage>
</organism>
<dbReference type="RefSeq" id="WP_095607394.1">
    <property type="nucleotide sequence ID" value="NZ_NSKE01000011.1"/>
</dbReference>
<dbReference type="InterPro" id="IPR003439">
    <property type="entry name" value="ABC_transporter-like_ATP-bd"/>
</dbReference>
<dbReference type="EMBL" id="NSKE01000011">
    <property type="protein sequence ID" value="PAU92974.1"/>
    <property type="molecule type" value="Genomic_DNA"/>
</dbReference>
<dbReference type="Pfam" id="PF00005">
    <property type="entry name" value="ABC_tran"/>
    <property type="match status" value="1"/>
</dbReference>
<sequence>MTIYFNNVTKTYKDFSLSIPELHIKTGEVVKLFGKNGAGKTTLLRLIVDLVEVENGIVTIDGMETSKTAAWKKSTACFLDDSFLIKYLEVQEYYKLLYNFYSIPSKSASEVNELAGNFLDMYSLKDKRIENLSTGNQVKVGVLGTLLVEPKLLILDEPIANLDPESRIILISLLKRYKANNDCTIILSSHDLNVTNRITGRSIILDNGAIKYDQYDQKNNLEKIQQHFNNSL</sequence>
<evidence type="ECO:0000256" key="1">
    <source>
        <dbReference type="ARBA" id="ARBA00022448"/>
    </source>
</evidence>
<dbReference type="InterPro" id="IPR027417">
    <property type="entry name" value="P-loop_NTPase"/>
</dbReference>
<dbReference type="Gene3D" id="3.40.50.300">
    <property type="entry name" value="P-loop containing nucleotide triphosphate hydrolases"/>
    <property type="match status" value="1"/>
</dbReference>
<evidence type="ECO:0000256" key="3">
    <source>
        <dbReference type="ARBA" id="ARBA00022840"/>
    </source>
</evidence>
<dbReference type="GO" id="GO:0005524">
    <property type="term" value="F:ATP binding"/>
    <property type="evidence" value="ECO:0007669"/>
    <property type="project" value="UniProtKB-KW"/>
</dbReference>
<dbReference type="PANTHER" id="PTHR42939:SF1">
    <property type="entry name" value="ABC TRANSPORTER ATP-BINDING PROTEIN ALBC-RELATED"/>
    <property type="match status" value="1"/>
</dbReference>
<dbReference type="PROSITE" id="PS50893">
    <property type="entry name" value="ABC_TRANSPORTER_2"/>
    <property type="match status" value="1"/>
</dbReference>
<proteinExistence type="predicted"/>
<dbReference type="SMART" id="SM00382">
    <property type="entry name" value="AAA"/>
    <property type="match status" value="1"/>
</dbReference>
<dbReference type="SUPFAM" id="SSF52540">
    <property type="entry name" value="P-loop containing nucleoside triphosphate hydrolases"/>
    <property type="match status" value="1"/>
</dbReference>
<dbReference type="Proteomes" id="UP000218831">
    <property type="component" value="Unassembled WGS sequence"/>
</dbReference>
<keyword evidence="2" id="KW-0547">Nucleotide-binding</keyword>
<comment type="caution">
    <text evidence="5">The sequence shown here is derived from an EMBL/GenBank/DDBJ whole genome shotgun (WGS) entry which is preliminary data.</text>
</comment>
<keyword evidence="6" id="KW-1185">Reference proteome</keyword>
<evidence type="ECO:0000313" key="5">
    <source>
        <dbReference type="EMBL" id="PAU92974.1"/>
    </source>
</evidence>
<reference evidence="5 6" key="1">
    <citation type="submission" date="2017-08" db="EMBL/GenBank/DDBJ databases">
        <title>Aliifodinibius alkalisoli sp. nov., isolated from saline alkaline soil.</title>
        <authorList>
            <person name="Liu D."/>
            <person name="Zhang G."/>
        </authorList>
    </citation>
    <scope>NUCLEOTIDE SEQUENCE [LARGE SCALE GENOMIC DNA]</scope>
    <source>
        <strain evidence="5 6">WN023</strain>
    </source>
</reference>
<dbReference type="InterPro" id="IPR051782">
    <property type="entry name" value="ABC_Transporter_VariousFunc"/>
</dbReference>
<accession>A0A2A2G7J3</accession>
<gene>
    <name evidence="5" type="ORF">CK503_13690</name>
</gene>
<keyword evidence="1" id="KW-0813">Transport</keyword>
<feature type="domain" description="ABC transporter" evidence="4">
    <location>
        <begin position="3"/>
        <end position="232"/>
    </location>
</feature>
<dbReference type="OrthoDB" id="9801987at2"/>
<dbReference type="PANTHER" id="PTHR42939">
    <property type="entry name" value="ABC TRANSPORTER ATP-BINDING PROTEIN ALBC-RELATED"/>
    <property type="match status" value="1"/>
</dbReference>